<dbReference type="AlphaFoldDB" id="A0A6G6YA41"/>
<dbReference type="InterPro" id="IPR029058">
    <property type="entry name" value="AB_hydrolase_fold"/>
</dbReference>
<organism evidence="1 2">
    <name type="scientific">Stakelama tenebrarum</name>
    <dbReference type="NCBI Taxonomy" id="2711215"/>
    <lineage>
        <taxon>Bacteria</taxon>
        <taxon>Pseudomonadati</taxon>
        <taxon>Pseudomonadota</taxon>
        <taxon>Alphaproteobacteria</taxon>
        <taxon>Sphingomonadales</taxon>
        <taxon>Sphingomonadaceae</taxon>
        <taxon>Stakelama</taxon>
    </lineage>
</organism>
<dbReference type="GO" id="GO:0016787">
    <property type="term" value="F:hydrolase activity"/>
    <property type="evidence" value="ECO:0007669"/>
    <property type="project" value="UniProtKB-KW"/>
</dbReference>
<gene>
    <name evidence="1" type="ORF">G5C33_05185</name>
</gene>
<dbReference type="KEGG" id="spzr:G5C33_05185"/>
<keyword evidence="1" id="KW-0378">Hydrolase</keyword>
<dbReference type="Gene3D" id="3.40.50.1820">
    <property type="entry name" value="alpha/beta hydrolase"/>
    <property type="match status" value="1"/>
</dbReference>
<protein>
    <submittedName>
        <fullName evidence="1">Alpha/beta hydrolase</fullName>
    </submittedName>
</protein>
<dbReference type="EMBL" id="CP049109">
    <property type="protein sequence ID" value="QIG81795.1"/>
    <property type="molecule type" value="Genomic_DNA"/>
</dbReference>
<sequence>MPLFLAMLRSETATSPERRARALAGLRAYQQARRAAPRPETPVFARAGRAVLRDYGGWGRPLVVVPSLINPPWVLDLARGNSLMRWLARQGVRPMLVDWGSPTPEERDQDITAHVEQMLLPLIRALPRPPLLAGYCLGGTMAMAAASATQVAGLAMIAAPWRFAGYGDALATMDPIWQQAHPSCEALGLVPIEVLQAGFWQLDPGRTVAKYERFSALPRGSAEANAFVALEDWANKGAPLTYAVGRQLFDDFLSADLPGSGRWRIEATSAGPEALSCPAVEFVSANDRIVPAATAAGLADSRILSAGHVGMITGGRGRQQLWEPLADWLRAHREPR</sequence>
<dbReference type="PANTHER" id="PTHR36837:SF2">
    <property type="entry name" value="POLY(3-HYDROXYALKANOATE) POLYMERASE SUBUNIT PHAC"/>
    <property type="match status" value="1"/>
</dbReference>
<reference evidence="1 2" key="1">
    <citation type="submission" date="2020-02" db="EMBL/GenBank/DDBJ databases">
        <authorList>
            <person name="Zheng R.K."/>
            <person name="Sun C.M."/>
        </authorList>
    </citation>
    <scope>NUCLEOTIDE SEQUENCE [LARGE SCALE GENOMIC DNA]</scope>
    <source>
        <strain evidence="2">zrk23</strain>
    </source>
</reference>
<evidence type="ECO:0000313" key="1">
    <source>
        <dbReference type="EMBL" id="QIG81795.1"/>
    </source>
</evidence>
<keyword evidence="2" id="KW-1185">Reference proteome</keyword>
<dbReference type="SUPFAM" id="SSF53474">
    <property type="entry name" value="alpha/beta-Hydrolases"/>
    <property type="match status" value="1"/>
</dbReference>
<dbReference type="InterPro" id="IPR051321">
    <property type="entry name" value="PHA/PHB_synthase"/>
</dbReference>
<evidence type="ECO:0000313" key="2">
    <source>
        <dbReference type="Proteomes" id="UP000501568"/>
    </source>
</evidence>
<dbReference type="PANTHER" id="PTHR36837">
    <property type="entry name" value="POLY(3-HYDROXYALKANOATE) POLYMERASE SUBUNIT PHAC"/>
    <property type="match status" value="1"/>
</dbReference>
<dbReference type="Proteomes" id="UP000501568">
    <property type="component" value="Chromosome"/>
</dbReference>
<accession>A0A6G6YA41</accession>
<name>A0A6G6YA41_9SPHN</name>
<proteinExistence type="predicted"/>